<dbReference type="Proteomes" id="UP001055811">
    <property type="component" value="Linkage Group LG06"/>
</dbReference>
<proteinExistence type="predicted"/>
<keyword evidence="2" id="KW-1185">Reference proteome</keyword>
<evidence type="ECO:0000313" key="2">
    <source>
        <dbReference type="Proteomes" id="UP001055811"/>
    </source>
</evidence>
<dbReference type="EMBL" id="CM042014">
    <property type="protein sequence ID" value="KAI3721709.1"/>
    <property type="molecule type" value="Genomic_DNA"/>
</dbReference>
<reference evidence="1 2" key="2">
    <citation type="journal article" date="2022" name="Mol. Ecol. Resour.">
        <title>The genomes of chicory, endive, great burdock and yacon provide insights into Asteraceae paleo-polyploidization history and plant inulin production.</title>
        <authorList>
            <person name="Fan W."/>
            <person name="Wang S."/>
            <person name="Wang H."/>
            <person name="Wang A."/>
            <person name="Jiang F."/>
            <person name="Liu H."/>
            <person name="Zhao H."/>
            <person name="Xu D."/>
            <person name="Zhang Y."/>
        </authorList>
    </citation>
    <scope>NUCLEOTIDE SEQUENCE [LARGE SCALE GENOMIC DNA]</scope>
    <source>
        <strain evidence="2">cv. Punajuju</strain>
        <tissue evidence="1">Leaves</tissue>
    </source>
</reference>
<sequence length="267" mass="30191">MVISLFFFPSPPSLFVNTMSIFNLVALITAGYMEMIGKNKPYAKFSDAADSNKSKDKEGRKLPSRIGMLVFYIPSFLVGLASFAVFPHQDPRFVMVISVLTIHFFKRILEVLFVHKFSGSMMLDAGITIGLSYTVATATMIYAQYLSQESPEPAFDLKYFGLGMFLTGITGNFYHHYILSTLRKKGDKEYKIPKGGLFNLVICPHYMFEVVEFVGVSCICQTVCTFRFTLGTVFLLMGRSHATREWYVSKFDGKFGKDVKALIPYLF</sequence>
<protein>
    <submittedName>
        <fullName evidence="1">Uncharacterized protein</fullName>
    </submittedName>
</protein>
<name>A0ACB9BGN8_CICIN</name>
<comment type="caution">
    <text evidence="1">The sequence shown here is derived from an EMBL/GenBank/DDBJ whole genome shotgun (WGS) entry which is preliminary data.</text>
</comment>
<evidence type="ECO:0000313" key="1">
    <source>
        <dbReference type="EMBL" id="KAI3721709.1"/>
    </source>
</evidence>
<organism evidence="1 2">
    <name type="scientific">Cichorium intybus</name>
    <name type="common">Chicory</name>
    <dbReference type="NCBI Taxonomy" id="13427"/>
    <lineage>
        <taxon>Eukaryota</taxon>
        <taxon>Viridiplantae</taxon>
        <taxon>Streptophyta</taxon>
        <taxon>Embryophyta</taxon>
        <taxon>Tracheophyta</taxon>
        <taxon>Spermatophyta</taxon>
        <taxon>Magnoliopsida</taxon>
        <taxon>eudicotyledons</taxon>
        <taxon>Gunneridae</taxon>
        <taxon>Pentapetalae</taxon>
        <taxon>asterids</taxon>
        <taxon>campanulids</taxon>
        <taxon>Asterales</taxon>
        <taxon>Asteraceae</taxon>
        <taxon>Cichorioideae</taxon>
        <taxon>Cichorieae</taxon>
        <taxon>Cichoriinae</taxon>
        <taxon>Cichorium</taxon>
    </lineage>
</organism>
<reference evidence="2" key="1">
    <citation type="journal article" date="2022" name="Mol. Ecol. Resour.">
        <title>The genomes of chicory, endive, great burdock and yacon provide insights into Asteraceae palaeo-polyploidization history and plant inulin production.</title>
        <authorList>
            <person name="Fan W."/>
            <person name="Wang S."/>
            <person name="Wang H."/>
            <person name="Wang A."/>
            <person name="Jiang F."/>
            <person name="Liu H."/>
            <person name="Zhao H."/>
            <person name="Xu D."/>
            <person name="Zhang Y."/>
        </authorList>
    </citation>
    <scope>NUCLEOTIDE SEQUENCE [LARGE SCALE GENOMIC DNA]</scope>
    <source>
        <strain evidence="2">cv. Punajuju</strain>
    </source>
</reference>
<accession>A0ACB9BGN8</accession>
<gene>
    <name evidence="1" type="ORF">L2E82_32727</name>
</gene>